<dbReference type="PANTHER" id="PTHR35794">
    <property type="entry name" value="CELL DIVISION PROTEIN DIVIVA"/>
    <property type="match status" value="1"/>
</dbReference>
<accession>A0A6N8U6J1</accession>
<dbReference type="PANTHER" id="PTHR35794:SF1">
    <property type="entry name" value="CELL CYCLE PROTEIN GPSB"/>
    <property type="match status" value="1"/>
</dbReference>
<comment type="caution">
    <text evidence="1">The sequence shown here is derived from an EMBL/GenBank/DDBJ whole genome shotgun (WGS) entry which is preliminary data.</text>
</comment>
<dbReference type="EMBL" id="WUUQ01000002">
    <property type="protein sequence ID" value="MXQ73511.1"/>
    <property type="molecule type" value="Genomic_DNA"/>
</dbReference>
<name>A0A6N8U6J1_9FIRM</name>
<dbReference type="RefSeq" id="WP_160624955.1">
    <property type="nucleotide sequence ID" value="NZ_WUUQ01000002.1"/>
</dbReference>
<reference evidence="1 2" key="1">
    <citation type="submission" date="2019-12" db="EMBL/GenBank/DDBJ databases">
        <authorList>
            <person name="Yang R."/>
        </authorList>
    </citation>
    <scope>NUCLEOTIDE SEQUENCE [LARGE SCALE GENOMIC DNA]</scope>
    <source>
        <strain evidence="1 2">DONG20-135</strain>
    </source>
</reference>
<keyword evidence="2" id="KW-1185">Reference proteome</keyword>
<dbReference type="Proteomes" id="UP000434036">
    <property type="component" value="Unassembled WGS sequence"/>
</dbReference>
<dbReference type="InterPro" id="IPR007793">
    <property type="entry name" value="DivIVA_fam"/>
</dbReference>
<gene>
    <name evidence="1" type="ORF">GSF08_06140</name>
</gene>
<keyword evidence="1" id="KW-0132">Cell division</keyword>
<dbReference type="GO" id="GO:0051301">
    <property type="term" value="P:cell division"/>
    <property type="evidence" value="ECO:0007669"/>
    <property type="project" value="UniProtKB-KW"/>
</dbReference>
<dbReference type="AlphaFoldDB" id="A0A6N8U6J1"/>
<reference evidence="1 2" key="2">
    <citation type="submission" date="2020-01" db="EMBL/GenBank/DDBJ databases">
        <title>Clostridiaceae sp. nov. isolated from the gut of human by culturomics.</title>
        <authorList>
            <person name="Chang Y."/>
        </authorList>
    </citation>
    <scope>NUCLEOTIDE SEQUENCE [LARGE SCALE GENOMIC DNA]</scope>
    <source>
        <strain evidence="1 2">DONG20-135</strain>
    </source>
</reference>
<protein>
    <submittedName>
        <fullName evidence="1">Cell division protein DivIVA</fullName>
    </submittedName>
</protein>
<sequence length="157" mass="17923">MDEKRFDTMKNGYNRFQVDDCLMKLHDEIAMLTHKVELYRMRSEDVEEQLKDIKQKYEFVVTGLAAKEKAAEDMSRLAMREANTIVNTAQQNADVIVKEALMTARSILLDIAGLGKEAAQLKGSMKEQLDVLEKALNAFEVPPIPDMELLNSTEEKR</sequence>
<evidence type="ECO:0000313" key="1">
    <source>
        <dbReference type="EMBL" id="MXQ73511.1"/>
    </source>
</evidence>
<evidence type="ECO:0000313" key="2">
    <source>
        <dbReference type="Proteomes" id="UP000434036"/>
    </source>
</evidence>
<dbReference type="Pfam" id="PF05103">
    <property type="entry name" value="DivIVA"/>
    <property type="match status" value="1"/>
</dbReference>
<organism evidence="1 2">
    <name type="scientific">Copranaerobaculum intestinale</name>
    <dbReference type="NCBI Taxonomy" id="2692629"/>
    <lineage>
        <taxon>Bacteria</taxon>
        <taxon>Bacillati</taxon>
        <taxon>Bacillota</taxon>
        <taxon>Erysipelotrichia</taxon>
        <taxon>Erysipelotrichales</taxon>
        <taxon>Erysipelotrichaceae</taxon>
        <taxon>Copranaerobaculum</taxon>
    </lineage>
</organism>
<proteinExistence type="predicted"/>
<keyword evidence="1" id="KW-0131">Cell cycle</keyword>